<keyword evidence="6" id="KW-1185">Reference proteome</keyword>
<reference evidence="3" key="1">
    <citation type="submission" date="2017-06" db="EMBL/GenBank/DDBJ databases">
        <authorList>
            <person name="Kim H.J."/>
            <person name="Triplett B.A."/>
        </authorList>
    </citation>
    <scope>NUCLEOTIDE SEQUENCE [LARGE SCALE GENOMIC DNA]</scope>
    <source>
        <strain evidence="3">DSM 26170</strain>
    </source>
</reference>
<keyword evidence="1" id="KW-0812">Transmembrane</keyword>
<sequence length="232" mass="24097">MSVVETAGAEDEDDILAAEFVLGVLPFADHAVLERRTETDARFAARVADWHDRLLPLSGDFGMADPAPSVKQALDARLFGLPARRSAAIWGSLALWRGLAGIATAVLLLALALPWLRPDPARLVAALADPTSGVHYMAVYDRDGGAVGLSHVSGTPAAGRDFELWVIEAGRPPVSLGVIPAGAPSARLTLDQPLRAAIRPGARLAISLEPAGGSPTGLPTGDVVAAGDLRDL</sequence>
<dbReference type="EMBL" id="FZNM01000001">
    <property type="protein sequence ID" value="SNR26417.1"/>
    <property type="molecule type" value="Genomic_DNA"/>
</dbReference>
<name>A0A238UXI4_9RHOB</name>
<dbReference type="GO" id="GO:0005886">
    <property type="term" value="C:plasma membrane"/>
    <property type="evidence" value="ECO:0007669"/>
    <property type="project" value="InterPro"/>
</dbReference>
<dbReference type="AlphaFoldDB" id="A0A238UXI4"/>
<keyword evidence="1" id="KW-1133">Transmembrane helix</keyword>
<protein>
    <submittedName>
        <fullName evidence="3">Anti-sigma-K factor RskA</fullName>
    </submittedName>
</protein>
<evidence type="ECO:0000313" key="4">
    <source>
        <dbReference type="EMBL" id="TBN52720.1"/>
    </source>
</evidence>
<dbReference type="InterPro" id="IPR018764">
    <property type="entry name" value="RskA_C"/>
</dbReference>
<evidence type="ECO:0000313" key="5">
    <source>
        <dbReference type="Proteomes" id="UP000198409"/>
    </source>
</evidence>
<proteinExistence type="predicted"/>
<dbReference type="EMBL" id="SIRL01000001">
    <property type="protein sequence ID" value="TBN52720.1"/>
    <property type="molecule type" value="Genomic_DNA"/>
</dbReference>
<dbReference type="PANTHER" id="PTHR37461:SF1">
    <property type="entry name" value="ANTI-SIGMA-K FACTOR RSKA"/>
    <property type="match status" value="1"/>
</dbReference>
<evidence type="ECO:0000256" key="1">
    <source>
        <dbReference type="SAM" id="Phobius"/>
    </source>
</evidence>
<dbReference type="Pfam" id="PF10099">
    <property type="entry name" value="RskA_C"/>
    <property type="match status" value="1"/>
</dbReference>
<evidence type="ECO:0000259" key="2">
    <source>
        <dbReference type="Pfam" id="PF10099"/>
    </source>
</evidence>
<reference evidence="5" key="2">
    <citation type="submission" date="2017-06" db="EMBL/GenBank/DDBJ databases">
        <authorList>
            <person name="Varghese N."/>
            <person name="Submissions S."/>
        </authorList>
    </citation>
    <scope>NUCLEOTIDE SEQUENCE [LARGE SCALE GENOMIC DNA]</scope>
    <source>
        <strain evidence="5">DSM 26170</strain>
    </source>
</reference>
<gene>
    <name evidence="4" type="ORF">EYF88_00485</name>
    <name evidence="3" type="ORF">SAMN06265378_101523</name>
</gene>
<dbReference type="GO" id="GO:0006417">
    <property type="term" value="P:regulation of translation"/>
    <property type="evidence" value="ECO:0007669"/>
    <property type="project" value="TreeGrafter"/>
</dbReference>
<evidence type="ECO:0000313" key="6">
    <source>
        <dbReference type="Proteomes" id="UP000292859"/>
    </source>
</evidence>
<evidence type="ECO:0000313" key="3">
    <source>
        <dbReference type="EMBL" id="SNR26417.1"/>
    </source>
</evidence>
<dbReference type="OrthoDB" id="9816387at2"/>
<organism evidence="3 5">
    <name type="scientific">Paracoccus sediminis</name>
    <dbReference type="NCBI Taxonomy" id="1214787"/>
    <lineage>
        <taxon>Bacteria</taxon>
        <taxon>Pseudomonadati</taxon>
        <taxon>Pseudomonadota</taxon>
        <taxon>Alphaproteobacteria</taxon>
        <taxon>Rhodobacterales</taxon>
        <taxon>Paracoccaceae</taxon>
        <taxon>Paracoccus</taxon>
    </lineage>
</organism>
<keyword evidence="1" id="KW-0472">Membrane</keyword>
<feature type="domain" description="Anti-sigma K factor RskA C-terminal" evidence="2">
    <location>
        <begin position="100"/>
        <end position="223"/>
    </location>
</feature>
<feature type="transmembrane region" description="Helical" evidence="1">
    <location>
        <begin position="94"/>
        <end position="116"/>
    </location>
</feature>
<dbReference type="RefSeq" id="WP_089386600.1">
    <property type="nucleotide sequence ID" value="NZ_FZNM01000001.1"/>
</dbReference>
<dbReference type="Proteomes" id="UP000198409">
    <property type="component" value="Unassembled WGS sequence"/>
</dbReference>
<dbReference type="InterPro" id="IPR051474">
    <property type="entry name" value="Anti-sigma-K/W_factor"/>
</dbReference>
<dbReference type="GO" id="GO:0016989">
    <property type="term" value="F:sigma factor antagonist activity"/>
    <property type="evidence" value="ECO:0007669"/>
    <property type="project" value="TreeGrafter"/>
</dbReference>
<dbReference type="PANTHER" id="PTHR37461">
    <property type="entry name" value="ANTI-SIGMA-K FACTOR RSKA"/>
    <property type="match status" value="1"/>
</dbReference>
<reference evidence="4 6" key="3">
    <citation type="submission" date="2019-02" db="EMBL/GenBank/DDBJ databases">
        <authorList>
            <person name="Zhang G."/>
        </authorList>
    </citation>
    <scope>NUCLEOTIDE SEQUENCE [LARGE SCALE GENOMIC DNA]</scope>
    <source>
        <strain evidence="4 6">CMB17</strain>
    </source>
</reference>
<accession>A0A238UXI4</accession>
<dbReference type="Proteomes" id="UP000292859">
    <property type="component" value="Unassembled WGS sequence"/>
</dbReference>